<dbReference type="AlphaFoldDB" id="A0A1L9SNT7"/>
<proteinExistence type="predicted"/>
<feature type="region of interest" description="Disordered" evidence="1">
    <location>
        <begin position="132"/>
        <end position="277"/>
    </location>
</feature>
<feature type="compositionally biased region" description="Low complexity" evidence="1">
    <location>
        <begin position="213"/>
        <end position="225"/>
    </location>
</feature>
<dbReference type="EMBL" id="KV878339">
    <property type="protein sequence ID" value="OJJ48707.1"/>
    <property type="molecule type" value="Genomic_DNA"/>
</dbReference>
<dbReference type="GeneID" id="34611173"/>
<reference evidence="3" key="1">
    <citation type="journal article" date="2017" name="Genome Biol.">
        <title>Comparative genomics reveals high biological diversity and specific adaptations in the industrially and medically important fungal genus Aspergillus.</title>
        <authorList>
            <person name="de Vries R.P."/>
            <person name="Riley R."/>
            <person name="Wiebenga A."/>
            <person name="Aguilar-Osorio G."/>
            <person name="Amillis S."/>
            <person name="Uchima C.A."/>
            <person name="Anderluh G."/>
            <person name="Asadollahi M."/>
            <person name="Askin M."/>
            <person name="Barry K."/>
            <person name="Battaglia E."/>
            <person name="Bayram O."/>
            <person name="Benocci T."/>
            <person name="Braus-Stromeyer S.A."/>
            <person name="Caldana C."/>
            <person name="Canovas D."/>
            <person name="Cerqueira G.C."/>
            <person name="Chen F."/>
            <person name="Chen W."/>
            <person name="Choi C."/>
            <person name="Clum A."/>
            <person name="Dos Santos R.A."/>
            <person name="Damasio A.R."/>
            <person name="Diallinas G."/>
            <person name="Emri T."/>
            <person name="Fekete E."/>
            <person name="Flipphi M."/>
            <person name="Freyberg S."/>
            <person name="Gallo A."/>
            <person name="Gournas C."/>
            <person name="Habgood R."/>
            <person name="Hainaut M."/>
            <person name="Harispe M.L."/>
            <person name="Henrissat B."/>
            <person name="Hilden K.S."/>
            <person name="Hope R."/>
            <person name="Hossain A."/>
            <person name="Karabika E."/>
            <person name="Karaffa L."/>
            <person name="Karanyi Z."/>
            <person name="Krasevec N."/>
            <person name="Kuo A."/>
            <person name="Kusch H."/>
            <person name="LaButti K."/>
            <person name="Lagendijk E.L."/>
            <person name="Lapidus A."/>
            <person name="Levasseur A."/>
            <person name="Lindquist E."/>
            <person name="Lipzen A."/>
            <person name="Logrieco A.F."/>
            <person name="MacCabe A."/>
            <person name="Maekelae M.R."/>
            <person name="Malavazi I."/>
            <person name="Melin P."/>
            <person name="Meyer V."/>
            <person name="Mielnichuk N."/>
            <person name="Miskei M."/>
            <person name="Molnar A.P."/>
            <person name="Mule G."/>
            <person name="Ngan C.Y."/>
            <person name="Orejas M."/>
            <person name="Orosz E."/>
            <person name="Ouedraogo J.P."/>
            <person name="Overkamp K.M."/>
            <person name="Park H.-S."/>
            <person name="Perrone G."/>
            <person name="Piumi F."/>
            <person name="Punt P.J."/>
            <person name="Ram A.F."/>
            <person name="Ramon A."/>
            <person name="Rauscher S."/>
            <person name="Record E."/>
            <person name="Riano-Pachon D.M."/>
            <person name="Robert V."/>
            <person name="Roehrig J."/>
            <person name="Ruller R."/>
            <person name="Salamov A."/>
            <person name="Salih N.S."/>
            <person name="Samson R.A."/>
            <person name="Sandor E."/>
            <person name="Sanguinetti M."/>
            <person name="Schuetze T."/>
            <person name="Sepcic K."/>
            <person name="Shelest E."/>
            <person name="Sherlock G."/>
            <person name="Sophianopoulou V."/>
            <person name="Squina F.M."/>
            <person name="Sun H."/>
            <person name="Susca A."/>
            <person name="Todd R.B."/>
            <person name="Tsang A."/>
            <person name="Unkles S.E."/>
            <person name="van de Wiele N."/>
            <person name="van Rossen-Uffink D."/>
            <person name="Oliveira J.V."/>
            <person name="Vesth T.C."/>
            <person name="Visser J."/>
            <person name="Yu J.-H."/>
            <person name="Zhou M."/>
            <person name="Andersen M.R."/>
            <person name="Archer D.B."/>
            <person name="Baker S.E."/>
            <person name="Benoit I."/>
            <person name="Brakhage A.A."/>
            <person name="Braus G.H."/>
            <person name="Fischer R."/>
            <person name="Frisvad J.C."/>
            <person name="Goldman G.H."/>
            <person name="Houbraken J."/>
            <person name="Oakley B."/>
            <person name="Pocsi I."/>
            <person name="Scazzocchio C."/>
            <person name="Seiboth B."/>
            <person name="vanKuyk P.A."/>
            <person name="Wortman J."/>
            <person name="Dyer P.S."/>
            <person name="Grigoriev I.V."/>
        </authorList>
    </citation>
    <scope>NUCLEOTIDE SEQUENCE [LARGE SCALE GENOMIC DNA]</scope>
    <source>
        <strain evidence="3">CBS 506.65</strain>
    </source>
</reference>
<dbReference type="STRING" id="1073090.A0A1L9SNT7"/>
<keyword evidence="3" id="KW-1185">Reference proteome</keyword>
<feature type="compositionally biased region" description="Polar residues" evidence="1">
    <location>
        <begin position="24"/>
        <end position="42"/>
    </location>
</feature>
<dbReference type="VEuPathDB" id="FungiDB:ASPZODRAFT_140975"/>
<evidence type="ECO:0000313" key="3">
    <source>
        <dbReference type="Proteomes" id="UP000184188"/>
    </source>
</evidence>
<gene>
    <name evidence="2" type="ORF">ASPZODRAFT_140975</name>
</gene>
<feature type="compositionally biased region" description="Acidic residues" evidence="1">
    <location>
        <begin position="91"/>
        <end position="108"/>
    </location>
</feature>
<dbReference type="Proteomes" id="UP000184188">
    <property type="component" value="Unassembled WGS sequence"/>
</dbReference>
<feature type="region of interest" description="Disordered" evidence="1">
    <location>
        <begin position="1"/>
        <end position="115"/>
    </location>
</feature>
<name>A0A1L9SNT7_9EURO</name>
<feature type="compositionally biased region" description="Basic and acidic residues" evidence="1">
    <location>
        <begin position="154"/>
        <end position="164"/>
    </location>
</feature>
<evidence type="ECO:0000313" key="2">
    <source>
        <dbReference type="EMBL" id="OJJ48707.1"/>
    </source>
</evidence>
<dbReference type="OrthoDB" id="5389296at2759"/>
<feature type="compositionally biased region" description="Basic and acidic residues" evidence="1">
    <location>
        <begin position="43"/>
        <end position="60"/>
    </location>
</feature>
<evidence type="ECO:0000256" key="1">
    <source>
        <dbReference type="SAM" id="MobiDB-lite"/>
    </source>
</evidence>
<accession>A0A1L9SNT7</accession>
<dbReference type="RefSeq" id="XP_022583217.1">
    <property type="nucleotide sequence ID" value="XM_022724708.1"/>
</dbReference>
<organism evidence="2 3">
    <name type="scientific">Penicilliopsis zonata CBS 506.65</name>
    <dbReference type="NCBI Taxonomy" id="1073090"/>
    <lineage>
        <taxon>Eukaryota</taxon>
        <taxon>Fungi</taxon>
        <taxon>Dikarya</taxon>
        <taxon>Ascomycota</taxon>
        <taxon>Pezizomycotina</taxon>
        <taxon>Eurotiomycetes</taxon>
        <taxon>Eurotiomycetidae</taxon>
        <taxon>Eurotiales</taxon>
        <taxon>Aspergillaceae</taxon>
        <taxon>Penicilliopsis</taxon>
    </lineage>
</organism>
<sequence length="432" mass="46662">MAPFGTPSPFRPPSARLSTRHRNNAGSQFASTPRFLLSQSSSEKAEGRDKHDIVDTDEHLPSSPVPVHGVSAGRGAVKQRGSASRQKELIEDSDEEVLPTNDGCDDSPIDGSKYDAFCVDPPHGLDPELEILFGSSTDRRKRRLQTPQAQRKRAYPDTFDKAISEEIGLPGLPSSLDQSPQKGEGASAIETPRPSVSGNFKTPFRPPPRFILSSSQTPSGTPQSSNTRKPAFVLPRSPSPPGAGEEGPDSIPTPFSPSSRTLNRRGRPWKGGPTYIPGGMASEVRGWILDMGAKRDQRLGSDTATQSASPRSPDQYVVILRVDSVRQSALASSGPLAFVRGEPIRLKGGLQQVQRRNFLLLGPSRPRPVPDLQRGNIIGIYRGLAWEIDLGGIHEDGGVGNPAPGMILGDIPSDLTETEKWFVGVEWDLLPE</sequence>
<protein>
    <submittedName>
        <fullName evidence="2">Uncharacterized protein</fullName>
    </submittedName>
</protein>